<organism evidence="2 3">
    <name type="scientific">Tenebrio molitor</name>
    <name type="common">Yellow mealworm beetle</name>
    <dbReference type="NCBI Taxonomy" id="7067"/>
    <lineage>
        <taxon>Eukaryota</taxon>
        <taxon>Metazoa</taxon>
        <taxon>Ecdysozoa</taxon>
        <taxon>Arthropoda</taxon>
        <taxon>Hexapoda</taxon>
        <taxon>Insecta</taxon>
        <taxon>Pterygota</taxon>
        <taxon>Neoptera</taxon>
        <taxon>Endopterygota</taxon>
        <taxon>Coleoptera</taxon>
        <taxon>Polyphaga</taxon>
        <taxon>Cucujiformia</taxon>
        <taxon>Tenebrionidae</taxon>
        <taxon>Tenebrio</taxon>
    </lineage>
</organism>
<feature type="region of interest" description="Disordered" evidence="1">
    <location>
        <begin position="83"/>
        <end position="106"/>
    </location>
</feature>
<proteinExistence type="predicted"/>
<protein>
    <submittedName>
        <fullName evidence="2">Uncharacterized protein</fullName>
    </submittedName>
</protein>
<reference evidence="2" key="1">
    <citation type="journal article" date="2020" name="J Insects Food Feed">
        <title>The yellow mealworm (Tenebrio molitor) genome: a resource for the emerging insects as food and feed industry.</title>
        <authorList>
            <person name="Eriksson T."/>
            <person name="Andere A."/>
            <person name="Kelstrup H."/>
            <person name="Emery V."/>
            <person name="Picard C."/>
        </authorList>
    </citation>
    <scope>NUCLEOTIDE SEQUENCE</scope>
    <source>
        <strain evidence="2">Stoneville</strain>
        <tissue evidence="2">Whole head</tissue>
    </source>
</reference>
<evidence type="ECO:0000313" key="3">
    <source>
        <dbReference type="Proteomes" id="UP000719412"/>
    </source>
</evidence>
<evidence type="ECO:0000256" key="1">
    <source>
        <dbReference type="SAM" id="MobiDB-lite"/>
    </source>
</evidence>
<evidence type="ECO:0000313" key="2">
    <source>
        <dbReference type="EMBL" id="KAH0810730.1"/>
    </source>
</evidence>
<name>A0A8J6H2S6_TENMO</name>
<dbReference type="EMBL" id="JABDTM020027306">
    <property type="protein sequence ID" value="KAH0810730.1"/>
    <property type="molecule type" value="Genomic_DNA"/>
</dbReference>
<keyword evidence="3" id="KW-1185">Reference proteome</keyword>
<sequence length="313" mass="34453">MDVRARASVHSSDKFMAVTCGQESNYKTWMGHGLGAFKRVFTALDEQIHQKDQKMFRAQRGPYSNAKPDLGYLRQPFLPPSPILDADARDTTPTPPTTPTGGAAPTTDLMLQTRIDKVIRVSLLGAQVVVANKGRKHSPIGLHFQSTRKPVLIEVLNRNGQYIRFNQLEIHPDYLDSAIIQLLSNGSNGLPGRFYSGKIADFDDADLPSGLTFPVYKPRGYDVTDGGPDPLLISGHQAPVDSLVDSACTIISRVGSPLHMKQIEGINKFADCLEKFNAKETNFKYSPNNSAPRTSPEKTLSFPESENLSLLSR</sequence>
<reference evidence="2" key="2">
    <citation type="submission" date="2021-08" db="EMBL/GenBank/DDBJ databases">
        <authorList>
            <person name="Eriksson T."/>
        </authorList>
    </citation>
    <scope>NUCLEOTIDE SEQUENCE</scope>
    <source>
        <strain evidence="2">Stoneville</strain>
        <tissue evidence="2">Whole head</tissue>
    </source>
</reference>
<accession>A0A8J6H2S6</accession>
<dbReference type="Proteomes" id="UP000719412">
    <property type="component" value="Unassembled WGS sequence"/>
</dbReference>
<feature type="compositionally biased region" description="Polar residues" evidence="1">
    <location>
        <begin position="283"/>
        <end position="293"/>
    </location>
</feature>
<dbReference type="AlphaFoldDB" id="A0A8J6H2S6"/>
<gene>
    <name evidence="2" type="ORF">GEV33_012061</name>
</gene>
<feature type="compositionally biased region" description="Polar residues" evidence="1">
    <location>
        <begin position="302"/>
        <end position="313"/>
    </location>
</feature>
<comment type="caution">
    <text evidence="2">The sequence shown here is derived from an EMBL/GenBank/DDBJ whole genome shotgun (WGS) entry which is preliminary data.</text>
</comment>
<feature type="region of interest" description="Disordered" evidence="1">
    <location>
        <begin position="283"/>
        <end position="313"/>
    </location>
</feature>